<name>K9ZQB5_ANACC</name>
<dbReference type="AlphaFoldDB" id="K9ZQB5"/>
<organism evidence="1 2">
    <name type="scientific">Anabaena cylindrica (strain ATCC 27899 / PCC 7122)</name>
    <dbReference type="NCBI Taxonomy" id="272123"/>
    <lineage>
        <taxon>Bacteria</taxon>
        <taxon>Bacillati</taxon>
        <taxon>Cyanobacteriota</taxon>
        <taxon>Cyanophyceae</taxon>
        <taxon>Nostocales</taxon>
        <taxon>Nostocaceae</taxon>
        <taxon>Anabaena</taxon>
    </lineage>
</organism>
<protein>
    <submittedName>
        <fullName evidence="1">Uncharacterized protein</fullName>
    </submittedName>
</protein>
<keyword evidence="1" id="KW-0614">Plasmid</keyword>
<dbReference type="KEGG" id="acy:Anacy_5689"/>
<gene>
    <name evidence="1" type="ordered locus">Anacy_5689</name>
</gene>
<reference evidence="2" key="1">
    <citation type="journal article" date="2013" name="Proc. Natl. Acad. Sci. U.S.A.">
        <title>Improving the coverage of the cyanobacterial phylum using diversity-driven genome sequencing.</title>
        <authorList>
            <person name="Shih P.M."/>
            <person name="Wu D."/>
            <person name="Latifi A."/>
            <person name="Axen S.D."/>
            <person name="Fewer D.P."/>
            <person name="Talla E."/>
            <person name="Calteau A."/>
            <person name="Cai F."/>
            <person name="Tandeau de Marsac N."/>
            <person name="Rippka R."/>
            <person name="Herdman M."/>
            <person name="Sivonen K."/>
            <person name="Coursin T."/>
            <person name="Laurent T."/>
            <person name="Goodwin L."/>
            <person name="Nolan M."/>
            <person name="Davenport K.W."/>
            <person name="Han C.S."/>
            <person name="Rubin E.M."/>
            <person name="Eisen J.A."/>
            <person name="Woyke T."/>
            <person name="Gugger M."/>
            <person name="Kerfeld C.A."/>
        </authorList>
    </citation>
    <scope>NUCLEOTIDE SEQUENCE [LARGE SCALE GENOMIC DNA]</scope>
    <source>
        <strain evidence="2">ATCC 27899 / PCC 7122</strain>
    </source>
</reference>
<keyword evidence="2" id="KW-1185">Reference proteome</keyword>
<dbReference type="EMBL" id="CP003660">
    <property type="protein sequence ID" value="AFZ60994.1"/>
    <property type="molecule type" value="Genomic_DNA"/>
</dbReference>
<proteinExistence type="predicted"/>
<evidence type="ECO:0000313" key="1">
    <source>
        <dbReference type="EMBL" id="AFZ60994.1"/>
    </source>
</evidence>
<sequence>MTGHQKISNFTKDFSSERKAKIATQTAKLKEETIALYFRILRLKY</sequence>
<accession>K9ZQB5</accession>
<dbReference type="HOGENOM" id="CLU_3195336_0_0_3"/>
<dbReference type="Proteomes" id="UP000010474">
    <property type="component" value="Plasmid pANACY.01"/>
</dbReference>
<evidence type="ECO:0000313" key="2">
    <source>
        <dbReference type="Proteomes" id="UP000010474"/>
    </source>
</evidence>
<geneLocation type="plasmid" evidence="1 2">
    <name>pANACY.01</name>
</geneLocation>
<dbReference type="PATRIC" id="fig|272123.3.peg.6170"/>